<sequence>MVGASRNAGVPRRGENRVTVALDPCRLICDIAGSIHERLIDRPKQTVALPKSEPAPCWRFDSRDVAFTLQTISKSLPRENGGVNTLSTFPHIVSDDQSYLLSFSEPALRRFQSGEVDNPLWLEAFRENWTGWRLSQTCESRGMFDGNSPFWSFDRFSRTSTRLPDGRLVHVAGEHED</sequence>
<dbReference type="EMBL" id="FYDG01000018">
    <property type="protein sequence ID" value="SNB82179.1"/>
    <property type="molecule type" value="Genomic_DNA"/>
</dbReference>
<organism evidence="1 2">
    <name type="scientific">Rhodoblastus acidophilus</name>
    <name type="common">Rhodopseudomonas acidophila</name>
    <dbReference type="NCBI Taxonomy" id="1074"/>
    <lineage>
        <taxon>Bacteria</taxon>
        <taxon>Pseudomonadati</taxon>
        <taxon>Pseudomonadota</taxon>
        <taxon>Alphaproteobacteria</taxon>
        <taxon>Hyphomicrobiales</taxon>
        <taxon>Rhodoblastaceae</taxon>
        <taxon>Rhodoblastus</taxon>
    </lineage>
</organism>
<evidence type="ECO:0000313" key="2">
    <source>
        <dbReference type="Proteomes" id="UP000198418"/>
    </source>
</evidence>
<reference evidence="2" key="1">
    <citation type="submission" date="2017-06" db="EMBL/GenBank/DDBJ databases">
        <authorList>
            <person name="Varghese N."/>
            <person name="Submissions S."/>
        </authorList>
    </citation>
    <scope>NUCLEOTIDE SEQUENCE [LARGE SCALE GENOMIC DNA]</scope>
    <source>
        <strain evidence="2">DSM 137</strain>
    </source>
</reference>
<evidence type="ECO:0000313" key="1">
    <source>
        <dbReference type="EMBL" id="SNB82179.1"/>
    </source>
</evidence>
<accession>A0A212SA66</accession>
<dbReference type="Proteomes" id="UP000198418">
    <property type="component" value="Unassembled WGS sequence"/>
</dbReference>
<keyword evidence="2" id="KW-1185">Reference proteome</keyword>
<proteinExistence type="predicted"/>
<dbReference type="AlphaFoldDB" id="A0A212SA66"/>
<protein>
    <submittedName>
        <fullName evidence="1">Uncharacterized protein</fullName>
    </submittedName>
</protein>
<name>A0A212SA66_RHOAC</name>
<gene>
    <name evidence="1" type="ORF">SAMN06265338_11827</name>
</gene>